<feature type="transmembrane region" description="Helical" evidence="1">
    <location>
        <begin position="28"/>
        <end position="52"/>
    </location>
</feature>
<evidence type="ECO:0000313" key="3">
    <source>
        <dbReference type="Proteomes" id="UP001329915"/>
    </source>
</evidence>
<keyword evidence="1" id="KW-1133">Transmembrane helix</keyword>
<dbReference type="AlphaFoldDB" id="A0AAU0UTS5"/>
<evidence type="ECO:0000256" key="1">
    <source>
        <dbReference type="SAM" id="Phobius"/>
    </source>
</evidence>
<keyword evidence="1" id="KW-0812">Transmembrane</keyword>
<gene>
    <name evidence="2" type="ORF">MFMK1_003561</name>
</gene>
<protein>
    <submittedName>
        <fullName evidence="2">Uncharacterized protein</fullName>
    </submittedName>
</protein>
<dbReference type="Proteomes" id="UP001329915">
    <property type="component" value="Chromosome"/>
</dbReference>
<evidence type="ECO:0000313" key="2">
    <source>
        <dbReference type="EMBL" id="WRO23693.1"/>
    </source>
</evidence>
<keyword evidence="3" id="KW-1185">Reference proteome</keyword>
<name>A0AAU0UTS5_9FIRM</name>
<proteinExistence type="predicted"/>
<accession>A0AAU0UTS5</accession>
<keyword evidence="1" id="KW-0472">Membrane</keyword>
<organism evidence="2 3">
    <name type="scientific">Metallumcola ferriviriculae</name>
    <dbReference type="NCBI Taxonomy" id="3039180"/>
    <lineage>
        <taxon>Bacteria</taxon>
        <taxon>Bacillati</taxon>
        <taxon>Bacillota</taxon>
        <taxon>Clostridia</taxon>
        <taxon>Neomoorellales</taxon>
        <taxon>Desulfitibacteraceae</taxon>
        <taxon>Metallumcola</taxon>
    </lineage>
</organism>
<reference evidence="2 3" key="1">
    <citation type="submission" date="2023-04" db="EMBL/GenBank/DDBJ databases">
        <authorList>
            <person name="Hsu D."/>
        </authorList>
    </citation>
    <scope>NUCLEOTIDE SEQUENCE [LARGE SCALE GENOMIC DNA]</scope>
    <source>
        <strain evidence="2 3">MK1</strain>
    </source>
</reference>
<dbReference type="RefSeq" id="WP_366923068.1">
    <property type="nucleotide sequence ID" value="NZ_CP121694.1"/>
</dbReference>
<dbReference type="KEGG" id="dbc:MFMK1_003561"/>
<dbReference type="EMBL" id="CP121694">
    <property type="protein sequence ID" value="WRO23693.1"/>
    <property type="molecule type" value="Genomic_DNA"/>
</dbReference>
<sequence>MLTVLVMGVGILFVSPYATKIFGVDLKLWGTAMLAFPLVGILFGILIGKALVRER</sequence>